<dbReference type="Gene3D" id="1.10.630.10">
    <property type="entry name" value="Cytochrome P450"/>
    <property type="match status" value="1"/>
</dbReference>
<organism evidence="1 2">
    <name type="scientific">Cannabis sativa</name>
    <name type="common">Hemp</name>
    <name type="synonym">Marijuana</name>
    <dbReference type="NCBI Taxonomy" id="3483"/>
    <lineage>
        <taxon>Eukaryota</taxon>
        <taxon>Viridiplantae</taxon>
        <taxon>Streptophyta</taxon>
        <taxon>Embryophyta</taxon>
        <taxon>Tracheophyta</taxon>
        <taxon>Spermatophyta</taxon>
        <taxon>Magnoliopsida</taxon>
        <taxon>eudicotyledons</taxon>
        <taxon>Gunneridae</taxon>
        <taxon>Pentapetalae</taxon>
        <taxon>rosids</taxon>
        <taxon>fabids</taxon>
        <taxon>Rosales</taxon>
        <taxon>Cannabaceae</taxon>
        <taxon>Cannabis</taxon>
    </lineage>
</organism>
<dbReference type="InterPro" id="IPR036396">
    <property type="entry name" value="Cyt_P450_sf"/>
</dbReference>
<dbReference type="GO" id="GO:0005506">
    <property type="term" value="F:iron ion binding"/>
    <property type="evidence" value="ECO:0007669"/>
    <property type="project" value="InterPro"/>
</dbReference>
<reference evidence="1 2" key="1">
    <citation type="journal article" date="2020" name="bioRxiv">
        <title>Sequence and annotation of 42 cannabis genomes reveals extensive copy number variation in cannabinoid synthesis and pathogen resistance genes.</title>
        <authorList>
            <person name="Mckernan K.J."/>
            <person name="Helbert Y."/>
            <person name="Kane L.T."/>
            <person name="Ebling H."/>
            <person name="Zhang L."/>
            <person name="Liu B."/>
            <person name="Eaton Z."/>
            <person name="Mclaughlin S."/>
            <person name="Kingan S."/>
            <person name="Baybayan P."/>
            <person name="Concepcion G."/>
            <person name="Jordan M."/>
            <person name="Riva A."/>
            <person name="Barbazuk W."/>
            <person name="Harkins T."/>
        </authorList>
    </citation>
    <scope>NUCLEOTIDE SEQUENCE [LARGE SCALE GENOMIC DNA]</scope>
    <source>
        <strain evidence="2">cv. Jamaican Lion 4</strain>
        <tissue evidence="1">Leaf</tissue>
    </source>
</reference>
<protein>
    <recommendedName>
        <fullName evidence="3">Cytochrome P450</fullName>
    </recommendedName>
</protein>
<dbReference type="GO" id="GO:0016705">
    <property type="term" value="F:oxidoreductase activity, acting on paired donors, with incorporation or reduction of molecular oxygen"/>
    <property type="evidence" value="ECO:0007669"/>
    <property type="project" value="InterPro"/>
</dbReference>
<sequence>MGRRGCVGEELGRPTWRLCFWEDYCKCPNTTSSRSFPLAINSWMHSGDVAKQIDIPILDPHSHERIGHCIRLGTSTHVISITSPEIAREFLKKHDMVFASRPLTGVTRLISHDYKAIIFAPWGEQ</sequence>
<evidence type="ECO:0000313" key="1">
    <source>
        <dbReference type="EMBL" id="KAF4380886.1"/>
    </source>
</evidence>
<evidence type="ECO:0008006" key="3">
    <source>
        <dbReference type="Google" id="ProtNLM"/>
    </source>
</evidence>
<dbReference type="EMBL" id="JAATIQ010000115">
    <property type="protein sequence ID" value="KAF4380886.1"/>
    <property type="molecule type" value="Genomic_DNA"/>
</dbReference>
<dbReference type="AlphaFoldDB" id="A0A7J6GD68"/>
<accession>A0A7J6GD68</accession>
<keyword evidence="2" id="KW-1185">Reference proteome</keyword>
<gene>
    <name evidence="1" type="ORF">G4B88_028259</name>
</gene>
<dbReference type="Proteomes" id="UP000583929">
    <property type="component" value="Unassembled WGS sequence"/>
</dbReference>
<comment type="caution">
    <text evidence="1">The sequence shown here is derived from an EMBL/GenBank/DDBJ whole genome shotgun (WGS) entry which is preliminary data.</text>
</comment>
<proteinExistence type="predicted"/>
<dbReference type="GO" id="GO:0020037">
    <property type="term" value="F:heme binding"/>
    <property type="evidence" value="ECO:0007669"/>
    <property type="project" value="InterPro"/>
</dbReference>
<evidence type="ECO:0000313" key="2">
    <source>
        <dbReference type="Proteomes" id="UP000583929"/>
    </source>
</evidence>
<dbReference type="SUPFAM" id="SSF48264">
    <property type="entry name" value="Cytochrome P450"/>
    <property type="match status" value="1"/>
</dbReference>
<dbReference type="GO" id="GO:0004497">
    <property type="term" value="F:monooxygenase activity"/>
    <property type="evidence" value="ECO:0007669"/>
    <property type="project" value="InterPro"/>
</dbReference>
<name>A0A7J6GD68_CANSA</name>